<evidence type="ECO:0000256" key="1">
    <source>
        <dbReference type="ARBA" id="ARBA00004496"/>
    </source>
</evidence>
<evidence type="ECO:0000256" key="3">
    <source>
        <dbReference type="ARBA" id="ARBA00022490"/>
    </source>
</evidence>
<reference evidence="8 9" key="1">
    <citation type="submission" date="2022-10" db="EMBL/GenBank/DDBJ databases">
        <title>Sphingomonas sp.</title>
        <authorList>
            <person name="Jin C."/>
        </authorList>
    </citation>
    <scope>NUCLEOTIDE SEQUENCE [LARGE SCALE GENOMIC DNA]</scope>
    <source>
        <strain evidence="8 9">BN140010</strain>
    </source>
</reference>
<organism evidence="8 9">
    <name type="scientific">Sphingomonas arvum</name>
    <dbReference type="NCBI Taxonomy" id="2992113"/>
    <lineage>
        <taxon>Bacteria</taxon>
        <taxon>Pseudomonadati</taxon>
        <taxon>Pseudomonadota</taxon>
        <taxon>Alphaproteobacteria</taxon>
        <taxon>Sphingomonadales</taxon>
        <taxon>Sphingomonadaceae</taxon>
        <taxon>Sphingomonas</taxon>
    </lineage>
</organism>
<gene>
    <name evidence="7" type="primary">pcm</name>
    <name evidence="8" type="ORF">OMW55_10475</name>
</gene>
<dbReference type="InterPro" id="IPR000682">
    <property type="entry name" value="PCMT"/>
</dbReference>
<feature type="active site" evidence="7">
    <location>
        <position position="62"/>
    </location>
</feature>
<dbReference type="Proteomes" id="UP001526246">
    <property type="component" value="Unassembled WGS sequence"/>
</dbReference>
<comment type="function">
    <text evidence="7">Catalyzes the methyl esterification of L-isoaspartyl residues in peptides and proteins that result from spontaneous decomposition of normal L-aspartyl and L-asparaginyl residues. It plays a role in the repair and/or degradation of damaged proteins.</text>
</comment>
<dbReference type="EMBL" id="JAPDOB010000002">
    <property type="protein sequence ID" value="MCW3798226.1"/>
    <property type="molecule type" value="Genomic_DNA"/>
</dbReference>
<evidence type="ECO:0000256" key="2">
    <source>
        <dbReference type="ARBA" id="ARBA00005369"/>
    </source>
</evidence>
<evidence type="ECO:0000256" key="4">
    <source>
        <dbReference type="ARBA" id="ARBA00022603"/>
    </source>
</evidence>
<evidence type="ECO:0000313" key="9">
    <source>
        <dbReference type="Proteomes" id="UP001526246"/>
    </source>
</evidence>
<dbReference type="PANTHER" id="PTHR11579:SF0">
    <property type="entry name" value="PROTEIN-L-ISOASPARTATE(D-ASPARTATE) O-METHYLTRANSFERASE"/>
    <property type="match status" value="1"/>
</dbReference>
<dbReference type="RefSeq" id="WP_264882967.1">
    <property type="nucleotide sequence ID" value="NZ_JAPDOB010000002.1"/>
</dbReference>
<accession>A0ABT3JGV3</accession>
<keyword evidence="6 7" id="KW-0949">S-adenosyl-L-methionine</keyword>
<proteinExistence type="inferred from homology"/>
<evidence type="ECO:0000256" key="6">
    <source>
        <dbReference type="ARBA" id="ARBA00022691"/>
    </source>
</evidence>
<keyword evidence="9" id="KW-1185">Reference proteome</keyword>
<dbReference type="NCBIfam" id="NF001453">
    <property type="entry name" value="PRK00312.1"/>
    <property type="match status" value="1"/>
</dbReference>
<name>A0ABT3JGV3_9SPHN</name>
<keyword evidence="3 7" id="KW-0963">Cytoplasm</keyword>
<comment type="similarity">
    <text evidence="2 7">Belongs to the methyltransferase superfamily. L-isoaspartyl/D-aspartyl protein methyltransferase family.</text>
</comment>
<dbReference type="SUPFAM" id="SSF53335">
    <property type="entry name" value="S-adenosyl-L-methionine-dependent methyltransferases"/>
    <property type="match status" value="1"/>
</dbReference>
<dbReference type="NCBIfam" id="TIGR00080">
    <property type="entry name" value="pimt"/>
    <property type="match status" value="1"/>
</dbReference>
<evidence type="ECO:0000256" key="5">
    <source>
        <dbReference type="ARBA" id="ARBA00022679"/>
    </source>
</evidence>
<dbReference type="Gene3D" id="3.40.50.150">
    <property type="entry name" value="Vaccinia Virus protein VP39"/>
    <property type="match status" value="1"/>
</dbReference>
<comment type="catalytic activity">
    <reaction evidence="7">
        <text>[protein]-L-isoaspartate + S-adenosyl-L-methionine = [protein]-L-isoaspartate alpha-methyl ester + S-adenosyl-L-homocysteine</text>
        <dbReference type="Rhea" id="RHEA:12705"/>
        <dbReference type="Rhea" id="RHEA-COMP:12143"/>
        <dbReference type="Rhea" id="RHEA-COMP:12144"/>
        <dbReference type="ChEBI" id="CHEBI:57856"/>
        <dbReference type="ChEBI" id="CHEBI:59789"/>
        <dbReference type="ChEBI" id="CHEBI:90596"/>
        <dbReference type="ChEBI" id="CHEBI:90598"/>
        <dbReference type="EC" id="2.1.1.77"/>
    </reaction>
</comment>
<protein>
    <recommendedName>
        <fullName evidence="7">Protein-L-isoaspartate O-methyltransferase</fullName>
        <ecNumber evidence="7">2.1.1.77</ecNumber>
    </recommendedName>
    <alternativeName>
        <fullName evidence="7">L-isoaspartyl protein carboxyl methyltransferase</fullName>
    </alternativeName>
    <alternativeName>
        <fullName evidence="7">Protein L-isoaspartyl methyltransferase</fullName>
    </alternativeName>
    <alternativeName>
        <fullName evidence="7">Protein-beta-aspartate methyltransferase</fullName>
        <shortName evidence="7">PIMT</shortName>
    </alternativeName>
</protein>
<keyword evidence="4 7" id="KW-0489">Methyltransferase</keyword>
<evidence type="ECO:0000313" key="8">
    <source>
        <dbReference type="EMBL" id="MCW3798226.1"/>
    </source>
</evidence>
<dbReference type="EC" id="2.1.1.77" evidence="7"/>
<dbReference type="PANTHER" id="PTHR11579">
    <property type="entry name" value="PROTEIN-L-ISOASPARTATE O-METHYLTRANSFERASE"/>
    <property type="match status" value="1"/>
</dbReference>
<sequence>MTDFRDLCERMIQRDLVRRGINDPRLLRAFVAVPRELFVSPELKSRAYDDRPLPIAAGQTISQPFIVARMIELAGLSEHDHVLEVGAGSGYAAAIMAQLARSVVAIERHGELAAQAQDRVQRLRLRNLRIVHGDGTRGWPPDAPYDAILCAAAGLAVPPAWWEQLAPGGQIVMPLGPAGGEQVLTVLTTSGQQELDPVRFVPLIDGPAD</sequence>
<dbReference type="GO" id="GO:0004719">
    <property type="term" value="F:protein-L-isoaspartate (D-aspartate) O-methyltransferase activity"/>
    <property type="evidence" value="ECO:0007669"/>
    <property type="project" value="UniProtKB-EC"/>
</dbReference>
<comment type="caution">
    <text evidence="8">The sequence shown here is derived from an EMBL/GenBank/DDBJ whole genome shotgun (WGS) entry which is preliminary data.</text>
</comment>
<dbReference type="InterPro" id="IPR029063">
    <property type="entry name" value="SAM-dependent_MTases_sf"/>
</dbReference>
<dbReference type="PROSITE" id="PS01279">
    <property type="entry name" value="PCMT"/>
    <property type="match status" value="1"/>
</dbReference>
<comment type="subcellular location">
    <subcellularLocation>
        <location evidence="1 7">Cytoplasm</location>
    </subcellularLocation>
</comment>
<dbReference type="HAMAP" id="MF_00090">
    <property type="entry name" value="PIMT"/>
    <property type="match status" value="1"/>
</dbReference>
<dbReference type="GO" id="GO:0032259">
    <property type="term" value="P:methylation"/>
    <property type="evidence" value="ECO:0007669"/>
    <property type="project" value="UniProtKB-KW"/>
</dbReference>
<keyword evidence="5 7" id="KW-0808">Transferase</keyword>
<dbReference type="CDD" id="cd02440">
    <property type="entry name" value="AdoMet_MTases"/>
    <property type="match status" value="1"/>
</dbReference>
<dbReference type="Pfam" id="PF01135">
    <property type="entry name" value="PCMT"/>
    <property type="match status" value="1"/>
</dbReference>
<evidence type="ECO:0000256" key="7">
    <source>
        <dbReference type="HAMAP-Rule" id="MF_00090"/>
    </source>
</evidence>